<evidence type="ECO:0000259" key="1">
    <source>
        <dbReference type="Pfam" id="PF12961"/>
    </source>
</evidence>
<protein>
    <recommendedName>
        <fullName evidence="1">DUF3850 domain-containing protein</fullName>
    </recommendedName>
</protein>
<dbReference type="EMBL" id="LWAE01000001">
    <property type="protein sequence ID" value="KZL93534.1"/>
    <property type="molecule type" value="Genomic_DNA"/>
</dbReference>
<comment type="caution">
    <text evidence="2">The sequence shown here is derived from an EMBL/GenBank/DDBJ whole genome shotgun (WGS) entry which is preliminary data.</text>
</comment>
<proteinExistence type="predicted"/>
<dbReference type="Gene3D" id="2.30.130.30">
    <property type="entry name" value="Hypothetical protein"/>
    <property type="match status" value="1"/>
</dbReference>
<name>A0A168E115_9CLOT</name>
<gene>
    <name evidence="2" type="ORF">CLMAG_05800</name>
</gene>
<dbReference type="AlphaFoldDB" id="A0A168E115"/>
<dbReference type="RefSeq" id="WP_066617666.1">
    <property type="nucleotide sequence ID" value="NZ_FQXL01000031.1"/>
</dbReference>
<dbReference type="InterPro" id="IPR039440">
    <property type="entry name" value="DUF3850"/>
</dbReference>
<sequence length="84" mass="10064">MPNVHYLKTWTPFFNDIKSGIKQFEVRKNDRDYEVGDTLILEEFEPNKERYTGAWIPKLVTYKLDDIRFVKEGYVILGMVDIKF</sequence>
<feature type="domain" description="DUF3850" evidence="1">
    <location>
        <begin position="4"/>
        <end position="79"/>
    </location>
</feature>
<dbReference type="SUPFAM" id="SSF88697">
    <property type="entry name" value="PUA domain-like"/>
    <property type="match status" value="1"/>
</dbReference>
<reference evidence="2 3" key="1">
    <citation type="submission" date="2016-04" db="EMBL/GenBank/DDBJ databases">
        <title>Genome sequence of Clostridium magnum DSM 2767.</title>
        <authorList>
            <person name="Poehlein A."/>
            <person name="Uhlig R."/>
            <person name="Fischer R."/>
            <person name="Bahl H."/>
            <person name="Daniel R."/>
        </authorList>
    </citation>
    <scope>NUCLEOTIDE SEQUENCE [LARGE SCALE GENOMIC DNA]</scope>
    <source>
        <strain evidence="2 3">DSM 2767</strain>
    </source>
</reference>
<keyword evidence="3" id="KW-1185">Reference proteome</keyword>
<dbReference type="Proteomes" id="UP000076603">
    <property type="component" value="Unassembled WGS sequence"/>
</dbReference>
<dbReference type="Pfam" id="PF12961">
    <property type="entry name" value="DUF3850"/>
    <property type="match status" value="1"/>
</dbReference>
<evidence type="ECO:0000313" key="2">
    <source>
        <dbReference type="EMBL" id="KZL93534.1"/>
    </source>
</evidence>
<dbReference type="InterPro" id="IPR015947">
    <property type="entry name" value="PUA-like_sf"/>
</dbReference>
<dbReference type="OrthoDB" id="1700487at2"/>
<dbReference type="STRING" id="1121326.CLMAG_05800"/>
<accession>A0A168E115</accession>
<evidence type="ECO:0000313" key="3">
    <source>
        <dbReference type="Proteomes" id="UP000076603"/>
    </source>
</evidence>
<dbReference type="PATRIC" id="fig|1121326.3.peg.535"/>
<organism evidence="2 3">
    <name type="scientific">Clostridium magnum DSM 2767</name>
    <dbReference type="NCBI Taxonomy" id="1121326"/>
    <lineage>
        <taxon>Bacteria</taxon>
        <taxon>Bacillati</taxon>
        <taxon>Bacillota</taxon>
        <taxon>Clostridia</taxon>
        <taxon>Eubacteriales</taxon>
        <taxon>Clostridiaceae</taxon>
        <taxon>Clostridium</taxon>
    </lineage>
</organism>